<dbReference type="InterPro" id="IPR023827">
    <property type="entry name" value="Peptidase_S8_Asp-AS"/>
</dbReference>
<evidence type="ECO:0000256" key="1">
    <source>
        <dbReference type="ARBA" id="ARBA00011073"/>
    </source>
</evidence>
<feature type="active site" description="Charge relay system" evidence="7">
    <location>
        <position position="183"/>
    </location>
</feature>
<evidence type="ECO:0000256" key="8">
    <source>
        <dbReference type="RuleBase" id="RU003355"/>
    </source>
</evidence>
<evidence type="ECO:0000313" key="13">
    <source>
        <dbReference type="Proteomes" id="UP001189429"/>
    </source>
</evidence>
<dbReference type="PRINTS" id="PR00723">
    <property type="entry name" value="SUBTILISIN"/>
</dbReference>
<dbReference type="InterPro" id="IPR034193">
    <property type="entry name" value="PCSK9_ProteinaseK-like"/>
</dbReference>
<dbReference type="PANTHER" id="PTHR43806">
    <property type="entry name" value="PEPTIDASE S8"/>
    <property type="match status" value="1"/>
</dbReference>
<dbReference type="PROSITE" id="PS51892">
    <property type="entry name" value="SUBTILASE"/>
    <property type="match status" value="1"/>
</dbReference>
<evidence type="ECO:0000256" key="3">
    <source>
        <dbReference type="ARBA" id="ARBA00022801"/>
    </source>
</evidence>
<dbReference type="EC" id="3.4.21.62" evidence="6"/>
<comment type="catalytic activity">
    <reaction evidence="5">
        <text>Hydrolysis of proteins with broad specificity for peptide bonds, and a preference for a large uncharged residue in P1. Hydrolyzes peptide amides.</text>
        <dbReference type="EC" id="3.4.21.62"/>
    </reaction>
</comment>
<comment type="similarity">
    <text evidence="1 7 8">Belongs to the peptidase S8 family.</text>
</comment>
<feature type="compositionally biased region" description="Low complexity" evidence="9">
    <location>
        <begin position="524"/>
        <end position="535"/>
    </location>
</feature>
<evidence type="ECO:0000256" key="2">
    <source>
        <dbReference type="ARBA" id="ARBA00022670"/>
    </source>
</evidence>
<dbReference type="InterPro" id="IPR023828">
    <property type="entry name" value="Peptidase_S8_Ser-AS"/>
</dbReference>
<gene>
    <name evidence="12" type="ORF">PCOR1329_LOCUS57274</name>
</gene>
<feature type="chain" id="PRO_5046255475" description="subtilisin" evidence="10">
    <location>
        <begin position="19"/>
        <end position="710"/>
    </location>
</feature>
<dbReference type="SUPFAM" id="SSF52743">
    <property type="entry name" value="Subtilisin-like"/>
    <property type="match status" value="1"/>
</dbReference>
<evidence type="ECO:0000256" key="9">
    <source>
        <dbReference type="SAM" id="MobiDB-lite"/>
    </source>
</evidence>
<dbReference type="InterPro" id="IPR050131">
    <property type="entry name" value="Peptidase_S8_subtilisin-like"/>
</dbReference>
<dbReference type="Proteomes" id="UP001189429">
    <property type="component" value="Unassembled WGS sequence"/>
</dbReference>
<dbReference type="Gene3D" id="3.40.50.200">
    <property type="entry name" value="Peptidase S8/S53 domain"/>
    <property type="match status" value="1"/>
</dbReference>
<keyword evidence="2 7" id="KW-0645">Protease</keyword>
<feature type="active site" description="Charge relay system" evidence="7">
    <location>
        <position position="383"/>
    </location>
</feature>
<evidence type="ECO:0000256" key="6">
    <source>
        <dbReference type="ARBA" id="ARBA00023619"/>
    </source>
</evidence>
<keyword evidence="4 7" id="KW-0720">Serine protease</keyword>
<feature type="compositionally biased region" description="Low complexity" evidence="9">
    <location>
        <begin position="490"/>
        <end position="500"/>
    </location>
</feature>
<keyword evidence="13" id="KW-1185">Reference proteome</keyword>
<feature type="signal peptide" evidence="10">
    <location>
        <begin position="1"/>
        <end position="18"/>
    </location>
</feature>
<feature type="compositionally biased region" description="Pro residues" evidence="9">
    <location>
        <begin position="469"/>
        <end position="489"/>
    </location>
</feature>
<evidence type="ECO:0000256" key="10">
    <source>
        <dbReference type="SAM" id="SignalP"/>
    </source>
</evidence>
<proteinExistence type="inferred from homology"/>
<dbReference type="InterPro" id="IPR022398">
    <property type="entry name" value="Peptidase_S8_His-AS"/>
</dbReference>
<dbReference type="PROSITE" id="PS00138">
    <property type="entry name" value="SUBTILASE_SER"/>
    <property type="match status" value="1"/>
</dbReference>
<evidence type="ECO:0000313" key="12">
    <source>
        <dbReference type="EMBL" id="CAK0871432.1"/>
    </source>
</evidence>
<feature type="compositionally biased region" description="Pro residues" evidence="9">
    <location>
        <begin position="501"/>
        <end position="523"/>
    </location>
</feature>
<dbReference type="InterPro" id="IPR036852">
    <property type="entry name" value="Peptidase_S8/S53_dom_sf"/>
</dbReference>
<dbReference type="PROSITE" id="PS00137">
    <property type="entry name" value="SUBTILASE_HIS"/>
    <property type="match status" value="1"/>
</dbReference>
<dbReference type="CDD" id="cd04077">
    <property type="entry name" value="Peptidases_S8_PCSK9_ProteinaseK_like"/>
    <property type="match status" value="1"/>
</dbReference>
<evidence type="ECO:0000259" key="11">
    <source>
        <dbReference type="Pfam" id="PF00082"/>
    </source>
</evidence>
<name>A0ABN9VE82_9DINO</name>
<dbReference type="Pfam" id="PF00082">
    <property type="entry name" value="Peptidase_S8"/>
    <property type="match status" value="1"/>
</dbReference>
<dbReference type="PROSITE" id="PS00136">
    <property type="entry name" value="SUBTILASE_ASP"/>
    <property type="match status" value="1"/>
</dbReference>
<keyword evidence="3 7" id="KW-0378">Hydrolase</keyword>
<sequence>MARRLLLASLVWARGARGLSFAGDLELVQTVMSGLAENRRVSTPGREVYKHAGVPVYPRIAYGERDAREEKSWMLVLNKDATDAELQALLHELHPTALKTNPSMGELPMVEGRLSDTALQALLEKYSGRVEFVEEDQKERKIWESLDENDGPMERRAYPWNIESINANLNRGRGVGVNVYVLDTGIQTSHILFGGRAFAGVDVGSTGTFQVCAPSSTTCAADLNGHGTHCAGTVGASLYGVADGATIWAMKVLDNNGDGFTSWSVLAQQWIYSSGLRPAVVSMSLGSSGTSDAEQLSIDGLVAAGVTVIAAGGNQNLDACDYSPANVASAITVGAYGGTSGSSSAMSPFSNYGACIDVWAPGTFILSTYIGSNDALAHGSGTSMAAPHVAGLAAMMYEAHPSAASMTASQRWDLMTASNRTGWVTGIPPASNWGGLVTIGETVNLVALAPAPTTAPTPSPTLLAASSPTPLPTPLPTTSPTASPSPSPTSSPTLLATSSPTPLPTPLPTTSPTASPSPSPTSSPPSTATAPLPSLGGVSGTGDPHLVNMFGERFDLYRTGLNVLLQIPRWAGPQQTLLLLEADARRMGGTCSDVYFQIVKISGAWTNQTDVLEFFANTSDNHPSSMMWRRFDKVDLKVVNGKTREGIDYLNVFARNLGNTGYSVGGLLGEDDHGDASTPSSACTRQMSLLAGSLTGEVSSVWSVAEGSFS</sequence>
<evidence type="ECO:0000256" key="4">
    <source>
        <dbReference type="ARBA" id="ARBA00022825"/>
    </source>
</evidence>
<feature type="region of interest" description="Disordered" evidence="9">
    <location>
        <begin position="452"/>
        <end position="539"/>
    </location>
</feature>
<dbReference type="InterPro" id="IPR015500">
    <property type="entry name" value="Peptidase_S8_subtilisin-rel"/>
</dbReference>
<organism evidence="12 13">
    <name type="scientific">Prorocentrum cordatum</name>
    <dbReference type="NCBI Taxonomy" id="2364126"/>
    <lineage>
        <taxon>Eukaryota</taxon>
        <taxon>Sar</taxon>
        <taxon>Alveolata</taxon>
        <taxon>Dinophyceae</taxon>
        <taxon>Prorocentrales</taxon>
        <taxon>Prorocentraceae</taxon>
        <taxon>Prorocentrum</taxon>
    </lineage>
</organism>
<evidence type="ECO:0000256" key="7">
    <source>
        <dbReference type="PROSITE-ProRule" id="PRU01240"/>
    </source>
</evidence>
<dbReference type="InterPro" id="IPR000209">
    <property type="entry name" value="Peptidase_S8/S53_dom"/>
</dbReference>
<protein>
    <recommendedName>
        <fullName evidence="6">subtilisin</fullName>
        <ecNumber evidence="6">3.4.21.62</ecNumber>
    </recommendedName>
</protein>
<comment type="caution">
    <text evidence="12">The sequence shown here is derived from an EMBL/GenBank/DDBJ whole genome shotgun (WGS) entry which is preliminary data.</text>
</comment>
<dbReference type="EMBL" id="CAUYUJ010017069">
    <property type="protein sequence ID" value="CAK0871432.1"/>
    <property type="molecule type" value="Genomic_DNA"/>
</dbReference>
<accession>A0ABN9VE82</accession>
<feature type="active site" description="Charge relay system" evidence="7">
    <location>
        <position position="226"/>
    </location>
</feature>
<reference evidence="12" key="1">
    <citation type="submission" date="2023-10" db="EMBL/GenBank/DDBJ databases">
        <authorList>
            <person name="Chen Y."/>
            <person name="Shah S."/>
            <person name="Dougan E. K."/>
            <person name="Thang M."/>
            <person name="Chan C."/>
        </authorList>
    </citation>
    <scope>NUCLEOTIDE SEQUENCE [LARGE SCALE GENOMIC DNA]</scope>
</reference>
<feature type="domain" description="Peptidase S8/S53" evidence="11">
    <location>
        <begin position="176"/>
        <end position="417"/>
    </location>
</feature>
<evidence type="ECO:0000256" key="5">
    <source>
        <dbReference type="ARBA" id="ARBA00023529"/>
    </source>
</evidence>
<dbReference type="PANTHER" id="PTHR43806:SF66">
    <property type="entry name" value="SERIN ENDOPEPTIDASE"/>
    <property type="match status" value="1"/>
</dbReference>
<keyword evidence="10" id="KW-0732">Signal</keyword>